<gene>
    <name evidence="3" type="ORF">FJZ47_18510</name>
</gene>
<proteinExistence type="predicted"/>
<accession>A0A937W401</accession>
<dbReference type="InterPro" id="IPR032466">
    <property type="entry name" value="Metal_Hydrolase"/>
</dbReference>
<protein>
    <submittedName>
        <fullName evidence="3">Amidohydrolase</fullName>
    </submittedName>
</protein>
<dbReference type="GO" id="GO:0019748">
    <property type="term" value="P:secondary metabolic process"/>
    <property type="evidence" value="ECO:0007669"/>
    <property type="project" value="TreeGrafter"/>
</dbReference>
<dbReference type="Pfam" id="PF04909">
    <property type="entry name" value="Amidohydro_2"/>
    <property type="match status" value="1"/>
</dbReference>
<dbReference type="PANTHER" id="PTHR21240:SF28">
    <property type="entry name" value="ISO-OROTATE DECARBOXYLASE (EUROFUNG)"/>
    <property type="match status" value="1"/>
</dbReference>
<dbReference type="PANTHER" id="PTHR21240">
    <property type="entry name" value="2-AMINO-3-CARBOXYLMUCONATE-6-SEMIALDEHYDE DECARBOXYLASE"/>
    <property type="match status" value="1"/>
</dbReference>
<dbReference type="Proteomes" id="UP000712673">
    <property type="component" value="Unassembled WGS sequence"/>
</dbReference>
<evidence type="ECO:0000259" key="2">
    <source>
        <dbReference type="Pfam" id="PF04909"/>
    </source>
</evidence>
<feature type="domain" description="Amidohydrolase-related" evidence="2">
    <location>
        <begin position="118"/>
        <end position="363"/>
    </location>
</feature>
<dbReference type="InterPro" id="IPR006680">
    <property type="entry name" value="Amidohydro-rel"/>
</dbReference>
<comment type="caution">
    <text evidence="3">The sequence shown here is derived from an EMBL/GenBank/DDBJ whole genome shotgun (WGS) entry which is preliminary data.</text>
</comment>
<dbReference type="AlphaFoldDB" id="A0A937W401"/>
<organism evidence="3 4">
    <name type="scientific">Tectimicrobiota bacterium</name>
    <dbReference type="NCBI Taxonomy" id="2528274"/>
    <lineage>
        <taxon>Bacteria</taxon>
        <taxon>Pseudomonadati</taxon>
        <taxon>Nitrospinota/Tectimicrobiota group</taxon>
        <taxon>Candidatus Tectimicrobiota</taxon>
    </lineage>
</organism>
<keyword evidence="1" id="KW-0456">Lyase</keyword>
<name>A0A937W401_UNCTE</name>
<evidence type="ECO:0000313" key="3">
    <source>
        <dbReference type="EMBL" id="MBM3225773.1"/>
    </source>
</evidence>
<dbReference type="GO" id="GO:0005737">
    <property type="term" value="C:cytoplasm"/>
    <property type="evidence" value="ECO:0007669"/>
    <property type="project" value="TreeGrafter"/>
</dbReference>
<sequence>MASQVFSADSHVLEPPDLWTTRMQPRFRDRAPHLVHELDGQPGDFLVCDGLRPFNPTSLGNAGIPPERHAEFARGGYAVCRPGSWDPVERLKDMECDGIGAEIFYCGYGMSLFSHPDDAFQRDAHRAYNDWAEDYASYAPKRLFPIANISMTDPAEDLAELHRIKKMGFRGIFISNDPLPERRYDNPMWETFWTVVEEYDLPVNIHILTRQGGPQVGPNAIVDGVVLPVPAFKTIAEMITGTVLQRHPNLKIISVENDIGWIPNYLKRLEWYSWRFAPRFPQLQGNAADYWRRQVYATFQDDVPGMRCRDLIGVEKLMWGSDYPHFDSTFPKSREAIARNFAGVPGEEQALILGGNMIRVYNLQETLA</sequence>
<dbReference type="GO" id="GO:0016831">
    <property type="term" value="F:carboxy-lyase activity"/>
    <property type="evidence" value="ECO:0007669"/>
    <property type="project" value="InterPro"/>
</dbReference>
<reference evidence="3" key="1">
    <citation type="submission" date="2019-03" db="EMBL/GenBank/DDBJ databases">
        <title>Lake Tanganyika Metagenome-Assembled Genomes (MAGs).</title>
        <authorList>
            <person name="Tran P."/>
        </authorList>
    </citation>
    <scope>NUCLEOTIDE SEQUENCE</scope>
    <source>
        <strain evidence="3">K_DeepCast_65m_m2_066</strain>
    </source>
</reference>
<dbReference type="InterPro" id="IPR032465">
    <property type="entry name" value="ACMSD"/>
</dbReference>
<dbReference type="EMBL" id="VGLS01000681">
    <property type="protein sequence ID" value="MBM3225773.1"/>
    <property type="molecule type" value="Genomic_DNA"/>
</dbReference>
<dbReference type="Gene3D" id="3.20.20.140">
    <property type="entry name" value="Metal-dependent hydrolases"/>
    <property type="match status" value="1"/>
</dbReference>
<evidence type="ECO:0000313" key="4">
    <source>
        <dbReference type="Proteomes" id="UP000712673"/>
    </source>
</evidence>
<dbReference type="SUPFAM" id="SSF51556">
    <property type="entry name" value="Metallo-dependent hydrolases"/>
    <property type="match status" value="1"/>
</dbReference>
<evidence type="ECO:0000256" key="1">
    <source>
        <dbReference type="ARBA" id="ARBA00023239"/>
    </source>
</evidence>
<dbReference type="GO" id="GO:0016787">
    <property type="term" value="F:hydrolase activity"/>
    <property type="evidence" value="ECO:0007669"/>
    <property type="project" value="InterPro"/>
</dbReference>